<dbReference type="InterPro" id="IPR036890">
    <property type="entry name" value="HATPase_C_sf"/>
</dbReference>
<keyword evidence="5" id="KW-1185">Reference proteome</keyword>
<dbReference type="GO" id="GO:0004674">
    <property type="term" value="F:protein serine/threonine kinase activity"/>
    <property type="evidence" value="ECO:0007669"/>
    <property type="project" value="UniProtKB-KW"/>
</dbReference>
<accession>A0A4Y3KBX6</accession>
<evidence type="ECO:0000256" key="2">
    <source>
        <dbReference type="SAM" id="MobiDB-lite"/>
    </source>
</evidence>
<comment type="caution">
    <text evidence="4">The sequence shown here is derived from an EMBL/GenBank/DDBJ whole genome shotgun (WGS) entry which is preliminary data.</text>
</comment>
<evidence type="ECO:0000313" key="5">
    <source>
        <dbReference type="Proteomes" id="UP000315842"/>
    </source>
</evidence>
<evidence type="ECO:0000259" key="3">
    <source>
        <dbReference type="Pfam" id="PF13581"/>
    </source>
</evidence>
<dbReference type="AlphaFoldDB" id="A0A4Y3KBX6"/>
<dbReference type="Gene3D" id="3.30.565.10">
    <property type="entry name" value="Histidine kinase-like ATPase, C-terminal domain"/>
    <property type="match status" value="1"/>
</dbReference>
<keyword evidence="1" id="KW-0723">Serine/threonine-protein kinase</keyword>
<dbReference type="PANTHER" id="PTHR35526:SF3">
    <property type="entry name" value="ANTI-SIGMA-F FACTOR RSBW"/>
    <property type="match status" value="1"/>
</dbReference>
<keyword evidence="1" id="KW-0808">Transferase</keyword>
<dbReference type="PANTHER" id="PTHR35526">
    <property type="entry name" value="ANTI-SIGMA-F FACTOR RSBW-RELATED"/>
    <property type="match status" value="1"/>
</dbReference>
<reference evidence="4 5" key="1">
    <citation type="submission" date="2019-06" db="EMBL/GenBank/DDBJ databases">
        <title>Whole genome shotgun sequence of Cellulomonas uda NBRC 3747.</title>
        <authorList>
            <person name="Hosoyama A."/>
            <person name="Uohara A."/>
            <person name="Ohji S."/>
            <person name="Ichikawa N."/>
        </authorList>
    </citation>
    <scope>NUCLEOTIDE SEQUENCE [LARGE SCALE GENOMIC DNA]</scope>
    <source>
        <strain evidence="4 5">NBRC 3747</strain>
    </source>
</reference>
<dbReference type="Proteomes" id="UP000315842">
    <property type="component" value="Unassembled WGS sequence"/>
</dbReference>
<dbReference type="InterPro" id="IPR050267">
    <property type="entry name" value="Anti-sigma-factor_SerPK"/>
</dbReference>
<proteinExistence type="predicted"/>
<dbReference type="EMBL" id="BJLP01000024">
    <property type="protein sequence ID" value="GEA81196.1"/>
    <property type="molecule type" value="Genomic_DNA"/>
</dbReference>
<dbReference type="Pfam" id="PF13581">
    <property type="entry name" value="HATPase_c_2"/>
    <property type="match status" value="1"/>
</dbReference>
<feature type="compositionally biased region" description="Basic and acidic residues" evidence="2">
    <location>
        <begin position="13"/>
        <end position="22"/>
    </location>
</feature>
<feature type="domain" description="Histidine kinase/HSP90-like ATPase" evidence="3">
    <location>
        <begin position="59"/>
        <end position="171"/>
    </location>
</feature>
<name>A0A4Y3KBX6_CELUD</name>
<protein>
    <recommendedName>
        <fullName evidence="3">Histidine kinase/HSP90-like ATPase domain-containing protein</fullName>
    </recommendedName>
</protein>
<keyword evidence="1" id="KW-0418">Kinase</keyword>
<dbReference type="CDD" id="cd16936">
    <property type="entry name" value="HATPase_RsbW-like"/>
    <property type="match status" value="1"/>
</dbReference>
<gene>
    <name evidence="4" type="ORF">CUD01_16400</name>
</gene>
<dbReference type="SUPFAM" id="SSF55874">
    <property type="entry name" value="ATPase domain of HSP90 chaperone/DNA topoisomerase II/histidine kinase"/>
    <property type="match status" value="1"/>
</dbReference>
<evidence type="ECO:0000256" key="1">
    <source>
        <dbReference type="ARBA" id="ARBA00022527"/>
    </source>
</evidence>
<dbReference type="InterPro" id="IPR003594">
    <property type="entry name" value="HATPase_dom"/>
</dbReference>
<evidence type="ECO:0000313" key="4">
    <source>
        <dbReference type="EMBL" id="GEA81196.1"/>
    </source>
</evidence>
<organism evidence="4 5">
    <name type="scientific">Cellulomonas uda</name>
    <dbReference type="NCBI Taxonomy" id="1714"/>
    <lineage>
        <taxon>Bacteria</taxon>
        <taxon>Bacillati</taxon>
        <taxon>Actinomycetota</taxon>
        <taxon>Actinomycetes</taxon>
        <taxon>Micrococcales</taxon>
        <taxon>Cellulomonadaceae</taxon>
        <taxon>Cellulomonas</taxon>
    </lineage>
</organism>
<sequence>MPTTQTPASGIPRVHERDARPAEPRIVVHPVGVGEVRDIRSAASVRLRAPEVHDELVLTATPSAPRTARHWVMQIAAAAGIGGAANQVAELLTGEVVANTVVHGPHDSDVVVRVTVTAGVLHVEVTDHGGGTPHLRRTEPTAPNGRGLAIVDALSSAWGTTHEPGRTVVWFEVDDS</sequence>
<feature type="region of interest" description="Disordered" evidence="2">
    <location>
        <begin position="1"/>
        <end position="22"/>
    </location>
</feature>